<accession>A0A6A5SFE5</accession>
<dbReference type="InterPro" id="IPR008754">
    <property type="entry name" value="Peptidase_M43"/>
</dbReference>
<evidence type="ECO:0000256" key="2">
    <source>
        <dbReference type="ARBA" id="ARBA00022670"/>
    </source>
</evidence>
<evidence type="ECO:0000313" key="12">
    <source>
        <dbReference type="Proteomes" id="UP000800038"/>
    </source>
</evidence>
<dbReference type="Pfam" id="PF05572">
    <property type="entry name" value="Peptidase_M43"/>
    <property type="match status" value="1"/>
</dbReference>
<feature type="domain" description="Peptidase M43 pregnancy-associated plasma-A" evidence="10">
    <location>
        <begin position="11"/>
        <end position="98"/>
    </location>
</feature>
<keyword evidence="5" id="KW-0378">Hydrolase</keyword>
<dbReference type="SUPFAM" id="SSF55486">
    <property type="entry name" value="Metalloproteases ('zincins'), catalytic domain"/>
    <property type="match status" value="1"/>
</dbReference>
<organism evidence="11 12">
    <name type="scientific">Clathrospora elynae</name>
    <dbReference type="NCBI Taxonomy" id="706981"/>
    <lineage>
        <taxon>Eukaryota</taxon>
        <taxon>Fungi</taxon>
        <taxon>Dikarya</taxon>
        <taxon>Ascomycota</taxon>
        <taxon>Pezizomycotina</taxon>
        <taxon>Dothideomycetes</taxon>
        <taxon>Pleosporomycetidae</taxon>
        <taxon>Pleosporales</taxon>
        <taxon>Diademaceae</taxon>
        <taxon>Clathrospora</taxon>
    </lineage>
</organism>
<evidence type="ECO:0000256" key="9">
    <source>
        <dbReference type="SAM" id="MobiDB-lite"/>
    </source>
</evidence>
<evidence type="ECO:0000256" key="8">
    <source>
        <dbReference type="ARBA" id="ARBA00023157"/>
    </source>
</evidence>
<evidence type="ECO:0000313" key="11">
    <source>
        <dbReference type="EMBL" id="KAF1938460.1"/>
    </source>
</evidence>
<dbReference type="EMBL" id="ML976104">
    <property type="protein sequence ID" value="KAF1938460.1"/>
    <property type="molecule type" value="Genomic_DNA"/>
</dbReference>
<evidence type="ECO:0000256" key="1">
    <source>
        <dbReference type="ARBA" id="ARBA00008721"/>
    </source>
</evidence>
<dbReference type="Gene3D" id="3.40.390.10">
    <property type="entry name" value="Collagenase (Catalytic Domain)"/>
    <property type="match status" value="1"/>
</dbReference>
<dbReference type="GO" id="GO:0008237">
    <property type="term" value="F:metallopeptidase activity"/>
    <property type="evidence" value="ECO:0007669"/>
    <property type="project" value="UniProtKB-KW"/>
</dbReference>
<sequence>MPAGTLIGYNSGMTAVHETRHWMGLLHTFESYSCDGSGDCIDDTPIEATTTDGYPTSPNKQSFPENGDPGDPIHNYMDYSVNSCYEGFTGDQVNRMRSMWGLYRDAY</sequence>
<dbReference type="AlphaFoldDB" id="A0A6A5SFE5"/>
<dbReference type="OrthoDB" id="536211at2759"/>
<evidence type="ECO:0000256" key="6">
    <source>
        <dbReference type="ARBA" id="ARBA00022833"/>
    </source>
</evidence>
<keyword evidence="4" id="KW-0732">Signal</keyword>
<dbReference type="Proteomes" id="UP000800038">
    <property type="component" value="Unassembled WGS sequence"/>
</dbReference>
<keyword evidence="2" id="KW-0645">Protease</keyword>
<keyword evidence="8" id="KW-1015">Disulfide bond</keyword>
<comment type="similarity">
    <text evidence="1">Belongs to the peptidase M43B family.</text>
</comment>
<keyword evidence="12" id="KW-1185">Reference proteome</keyword>
<dbReference type="PANTHER" id="PTHR47466:SF1">
    <property type="entry name" value="METALLOPROTEASE MEP1 (AFU_ORTHOLOGUE AFUA_1G07730)-RELATED"/>
    <property type="match status" value="1"/>
</dbReference>
<evidence type="ECO:0000256" key="5">
    <source>
        <dbReference type="ARBA" id="ARBA00022801"/>
    </source>
</evidence>
<feature type="compositionally biased region" description="Polar residues" evidence="9">
    <location>
        <begin position="47"/>
        <end position="64"/>
    </location>
</feature>
<evidence type="ECO:0000259" key="10">
    <source>
        <dbReference type="Pfam" id="PF05572"/>
    </source>
</evidence>
<evidence type="ECO:0000256" key="7">
    <source>
        <dbReference type="ARBA" id="ARBA00023049"/>
    </source>
</evidence>
<reference evidence="11" key="1">
    <citation type="journal article" date="2020" name="Stud. Mycol.">
        <title>101 Dothideomycetes genomes: a test case for predicting lifestyles and emergence of pathogens.</title>
        <authorList>
            <person name="Haridas S."/>
            <person name="Albert R."/>
            <person name="Binder M."/>
            <person name="Bloem J."/>
            <person name="Labutti K."/>
            <person name="Salamov A."/>
            <person name="Andreopoulos B."/>
            <person name="Baker S."/>
            <person name="Barry K."/>
            <person name="Bills G."/>
            <person name="Bluhm B."/>
            <person name="Cannon C."/>
            <person name="Castanera R."/>
            <person name="Culley D."/>
            <person name="Daum C."/>
            <person name="Ezra D."/>
            <person name="Gonzalez J."/>
            <person name="Henrissat B."/>
            <person name="Kuo A."/>
            <person name="Liang C."/>
            <person name="Lipzen A."/>
            <person name="Lutzoni F."/>
            <person name="Magnuson J."/>
            <person name="Mondo S."/>
            <person name="Nolan M."/>
            <person name="Ohm R."/>
            <person name="Pangilinan J."/>
            <person name="Park H.-J."/>
            <person name="Ramirez L."/>
            <person name="Alfaro M."/>
            <person name="Sun H."/>
            <person name="Tritt A."/>
            <person name="Yoshinaga Y."/>
            <person name="Zwiers L.-H."/>
            <person name="Turgeon B."/>
            <person name="Goodwin S."/>
            <person name="Spatafora J."/>
            <person name="Crous P."/>
            <person name="Grigoriev I."/>
        </authorList>
    </citation>
    <scope>NUCLEOTIDE SEQUENCE</scope>
    <source>
        <strain evidence="11">CBS 161.51</strain>
    </source>
</reference>
<dbReference type="GO" id="GO:0006508">
    <property type="term" value="P:proteolysis"/>
    <property type="evidence" value="ECO:0007669"/>
    <property type="project" value="UniProtKB-KW"/>
</dbReference>
<name>A0A6A5SFE5_9PLEO</name>
<feature type="region of interest" description="Disordered" evidence="9">
    <location>
        <begin position="45"/>
        <end position="72"/>
    </location>
</feature>
<keyword evidence="6" id="KW-0862">Zinc</keyword>
<dbReference type="GO" id="GO:0046872">
    <property type="term" value="F:metal ion binding"/>
    <property type="evidence" value="ECO:0007669"/>
    <property type="project" value="UniProtKB-KW"/>
</dbReference>
<gene>
    <name evidence="11" type="ORF">EJ02DRAFT_457845</name>
</gene>
<evidence type="ECO:0000256" key="4">
    <source>
        <dbReference type="ARBA" id="ARBA00022729"/>
    </source>
</evidence>
<keyword evidence="7" id="KW-0482">Metalloprotease</keyword>
<proteinExistence type="inferred from homology"/>
<dbReference type="InterPro" id="IPR024079">
    <property type="entry name" value="MetalloPept_cat_dom_sf"/>
</dbReference>
<evidence type="ECO:0000256" key="3">
    <source>
        <dbReference type="ARBA" id="ARBA00022723"/>
    </source>
</evidence>
<protein>
    <recommendedName>
        <fullName evidence="10">Peptidase M43 pregnancy-associated plasma-A domain-containing protein</fullName>
    </recommendedName>
</protein>
<keyword evidence="3" id="KW-0479">Metal-binding</keyword>
<dbReference type="PANTHER" id="PTHR47466">
    <property type="match status" value="1"/>
</dbReference>